<sequence length="625" mass="69564">MVLIVRVLMGVVKDRHGTWCARKTVPEKPKGLQAAVARELNNGKPVQKHLKRSLGTKDLREANIRAKPVLAEFDRIIAKAKASLKSTSVPTLKRTSLNDTEIKRMAEYVYAKALAWDERVRFGGRDEAKRIEAEVIRLEGAIEPPRIPHEQWPQRGVPRQVYEENKAELVDTLRELRQAAAMGDIASVQDHVLEAMWAFNVELDEHSAAYIKLSTACLHSYLRALEDIQKRDAGITVETPPAALPHAAAASIADGRTLQDALDGWKRHRARPKRTVDEFSRSVEMFIQLHGNMPVASIKKAHALEYRRALQDVPRHRTGDLLRATLPAQANWGREHPEEPRITAATINKQLGGVQSICIWANDNGVVPDDIQWTDPFSRLRLPEERSERTSFDVAELRLLFSTPLFTEHSFPLGAHGAAGFWLPVLALFSGARQAELGSLTAANVQTDAETAVALLYFMTERARGKRVKTDASERVVPVHPEAIRLGFLDYVEERRKADGPDAWLFPSVSPDRGRAGVPAWSQWFGRYLRASGVTNRAKVFHSFRHTVKDALRRGKADHEMREALIGHAQASSVSWGYGAPAMLARFGAAALADAVNRITYPGLDLSRVKPLSVPPRARGNTTAT</sequence>
<keyword evidence="3" id="KW-0238">DNA-binding</keyword>
<evidence type="ECO:0000313" key="8">
    <source>
        <dbReference type="EMBL" id="BCE95733.1"/>
    </source>
</evidence>
<dbReference type="GO" id="GO:0015074">
    <property type="term" value="P:DNA integration"/>
    <property type="evidence" value="ECO:0007669"/>
    <property type="project" value="UniProtKB-KW"/>
</dbReference>
<reference evidence="7" key="3">
    <citation type="submission" date="2020-05" db="EMBL/GenBank/DDBJ databases">
        <title>Complete genome sequence of Bradyrhizobium diazoefficiens XF4 isolated from soybean nodule.</title>
        <authorList>
            <person name="Noda R."/>
            <person name="Kakizaki K."/>
            <person name="Minamisawa K."/>
        </authorList>
    </citation>
    <scope>NUCLEOTIDE SEQUENCE</scope>
    <source>
        <strain evidence="7">XF4</strain>
    </source>
</reference>
<evidence type="ECO:0000313" key="7">
    <source>
        <dbReference type="EMBL" id="BCE52240.1"/>
    </source>
</evidence>
<proteinExistence type="inferred from homology"/>
<gene>
    <name evidence="8" type="ORF">XF10B_85310</name>
    <name evidence="6" type="ORF">XF1B_86640</name>
    <name evidence="7" type="ORF">XF4B_85890</name>
</gene>
<evidence type="ECO:0000256" key="3">
    <source>
        <dbReference type="ARBA" id="ARBA00023125"/>
    </source>
</evidence>
<protein>
    <submittedName>
        <fullName evidence="8">Integrase</fullName>
    </submittedName>
</protein>
<dbReference type="EMBL" id="AP023091">
    <property type="protein sequence ID" value="BCE25983.1"/>
    <property type="molecule type" value="Genomic_DNA"/>
</dbReference>
<name>A0A810D6W4_9BRAD</name>
<evidence type="ECO:0000256" key="2">
    <source>
        <dbReference type="ARBA" id="ARBA00022908"/>
    </source>
</evidence>
<keyword evidence="4" id="KW-0233">DNA recombination</keyword>
<organism evidence="8">
    <name type="scientific">Bradyrhizobium diazoefficiens</name>
    <dbReference type="NCBI Taxonomy" id="1355477"/>
    <lineage>
        <taxon>Bacteria</taxon>
        <taxon>Pseudomonadati</taxon>
        <taxon>Pseudomonadota</taxon>
        <taxon>Alphaproteobacteria</taxon>
        <taxon>Hyphomicrobiales</taxon>
        <taxon>Nitrobacteraceae</taxon>
        <taxon>Bradyrhizobium</taxon>
    </lineage>
</organism>
<comment type="similarity">
    <text evidence="1">Belongs to the 'phage' integrase family.</text>
</comment>
<accession>A0A810D6W4</accession>
<dbReference type="EMBL" id="AP023099">
    <property type="protein sequence ID" value="BCE95733.1"/>
    <property type="molecule type" value="Genomic_DNA"/>
</dbReference>
<reference evidence="6" key="1">
    <citation type="submission" date="2020-05" db="EMBL/GenBank/DDBJ databases">
        <title>Complete genome sequence of Bradyrhizobium diazoefficiens XF1 isolated from soybean nodule.</title>
        <authorList>
            <person name="Noda R."/>
            <person name="Kakizaki K."/>
            <person name="Minamisawa K."/>
        </authorList>
    </citation>
    <scope>NUCLEOTIDE SEQUENCE</scope>
    <source>
        <strain evidence="6">XF1</strain>
    </source>
</reference>
<dbReference type="Pfam" id="PF20172">
    <property type="entry name" value="DUF6538"/>
    <property type="match status" value="1"/>
</dbReference>
<dbReference type="Gene3D" id="1.10.443.10">
    <property type="entry name" value="Intergrase catalytic core"/>
    <property type="match status" value="1"/>
</dbReference>
<dbReference type="EMBL" id="AP023094">
    <property type="protein sequence ID" value="BCE52240.1"/>
    <property type="molecule type" value="Genomic_DNA"/>
</dbReference>
<dbReference type="InterPro" id="IPR050090">
    <property type="entry name" value="Tyrosine_recombinase_XerCD"/>
</dbReference>
<dbReference type="PROSITE" id="PS51898">
    <property type="entry name" value="TYR_RECOMBINASE"/>
    <property type="match status" value="1"/>
</dbReference>
<evidence type="ECO:0000313" key="6">
    <source>
        <dbReference type="EMBL" id="BCE25983.1"/>
    </source>
</evidence>
<dbReference type="Pfam" id="PF00589">
    <property type="entry name" value="Phage_integrase"/>
    <property type="match status" value="1"/>
</dbReference>
<dbReference type="AlphaFoldDB" id="A0A810D6W4"/>
<dbReference type="CDD" id="cd01184">
    <property type="entry name" value="INT_C_like_1"/>
    <property type="match status" value="1"/>
</dbReference>
<dbReference type="GO" id="GO:0006310">
    <property type="term" value="P:DNA recombination"/>
    <property type="evidence" value="ECO:0007669"/>
    <property type="project" value="UniProtKB-KW"/>
</dbReference>
<dbReference type="PANTHER" id="PTHR30349:SF41">
    <property type="entry name" value="INTEGRASE_RECOMBINASE PROTEIN MJ0367-RELATED"/>
    <property type="match status" value="1"/>
</dbReference>
<keyword evidence="2" id="KW-0229">DNA integration</keyword>
<dbReference type="InterPro" id="IPR013762">
    <property type="entry name" value="Integrase-like_cat_sf"/>
</dbReference>
<dbReference type="PANTHER" id="PTHR30349">
    <property type="entry name" value="PHAGE INTEGRASE-RELATED"/>
    <property type="match status" value="1"/>
</dbReference>
<evidence type="ECO:0000256" key="4">
    <source>
        <dbReference type="ARBA" id="ARBA00023172"/>
    </source>
</evidence>
<feature type="domain" description="Tyr recombinase" evidence="5">
    <location>
        <begin position="387"/>
        <end position="592"/>
    </location>
</feature>
<dbReference type="GO" id="GO:0003677">
    <property type="term" value="F:DNA binding"/>
    <property type="evidence" value="ECO:0007669"/>
    <property type="project" value="UniProtKB-KW"/>
</dbReference>
<reference evidence="8" key="2">
    <citation type="submission" date="2020-05" db="EMBL/GenBank/DDBJ databases">
        <title>Complete genome sequence of Bradyrhizobium diazoefficiens XF10 isolated from soybean nodule.</title>
        <authorList>
            <person name="Noda R."/>
            <person name="Kakizaki K."/>
            <person name="Minamisawa K."/>
        </authorList>
    </citation>
    <scope>NUCLEOTIDE SEQUENCE</scope>
    <source>
        <strain evidence="8">XF10</strain>
    </source>
</reference>
<evidence type="ECO:0000256" key="1">
    <source>
        <dbReference type="ARBA" id="ARBA00008857"/>
    </source>
</evidence>
<dbReference type="SUPFAM" id="SSF56349">
    <property type="entry name" value="DNA breaking-rejoining enzymes"/>
    <property type="match status" value="1"/>
</dbReference>
<dbReference type="InterPro" id="IPR002104">
    <property type="entry name" value="Integrase_catalytic"/>
</dbReference>
<dbReference type="InterPro" id="IPR046668">
    <property type="entry name" value="DUF6538"/>
</dbReference>
<evidence type="ECO:0000259" key="5">
    <source>
        <dbReference type="PROSITE" id="PS51898"/>
    </source>
</evidence>
<dbReference type="InterPro" id="IPR011010">
    <property type="entry name" value="DNA_brk_join_enz"/>
</dbReference>